<protein>
    <submittedName>
        <fullName evidence="6">Heat-shock protein Hsp70</fullName>
    </submittedName>
</protein>
<sequence>MSEIIIGIDLGTTNSEVAIVENGIVTVIVDGEGRKMLPSFVGIGENGQILVGEPARNQYILYPERTIKSIKRRMGEDIQVEMAGKHYSPQEISAVILKHLKAVAEDYLRKPVHKAVITVPAYFSDAQRQATREAGEIAGLDVVRIINEPTAAALAYEARHEGRKRILVYDLGGGTFDVSVVSIEDDVVEVLASHGNNKLGGDDFDAKIVKHIVDHIHGQHGIDIGESRQVMARVNRAAETAKRGLSDEPFVRIDEEYLIEKEGAPVHLSLELSRYEYEAMIAEYIDETLEAVHIALSGANLTASDIDEILLVGGSTRTPVVGERLFAEFGVEPQRNIDPDLCVAMGAAIQAGMIAGESVSAVLVDVTPYTYGTSAIGDIGDGDYYYPFKYVPIIRKNSPLPVSKTEAFYTAVDGQEIVEVKVFQGEDIDALNNIEIGEFLVKGLRNVPAGNLITIKLDLDLNGILHVSAREKDTGLEKSITINNAIARFQEGEIDVAKARVRALFGDDDAGFEPETAADSETEEHHVQVKGRALAEKAQSLLEKASDEDRVDMIDLIEQIKDGLAGKDFDAVEVATDKLADIVYYLDA</sequence>
<dbReference type="InterPro" id="IPR029047">
    <property type="entry name" value="HSP70_peptide-bd_sf"/>
</dbReference>
<evidence type="ECO:0000256" key="1">
    <source>
        <dbReference type="ARBA" id="ARBA00007381"/>
    </source>
</evidence>
<dbReference type="InterPro" id="IPR043129">
    <property type="entry name" value="ATPase_NBD"/>
</dbReference>
<dbReference type="PROSITE" id="PS00297">
    <property type="entry name" value="HSP70_1"/>
    <property type="match status" value="1"/>
</dbReference>
<dbReference type="AlphaFoldDB" id="A0A2W4T1J1"/>
<dbReference type="Pfam" id="PF00012">
    <property type="entry name" value="HSP70"/>
    <property type="match status" value="1"/>
</dbReference>
<dbReference type="PANTHER" id="PTHR19375">
    <property type="entry name" value="HEAT SHOCK PROTEIN 70KDA"/>
    <property type="match status" value="1"/>
</dbReference>
<comment type="similarity">
    <text evidence="1 5">Belongs to the heat shock protein 70 family.</text>
</comment>
<name>A0A2W4T1J1_9GAMM</name>
<dbReference type="SUPFAM" id="SSF100920">
    <property type="entry name" value="Heat shock protein 70kD (HSP70), peptide-binding domain"/>
    <property type="match status" value="1"/>
</dbReference>
<keyword evidence="2 5" id="KW-0547">Nucleotide-binding</keyword>
<gene>
    <name evidence="6" type="ORF">DM484_12450</name>
</gene>
<dbReference type="Proteomes" id="UP000249396">
    <property type="component" value="Unassembled WGS sequence"/>
</dbReference>
<dbReference type="Gene3D" id="3.30.420.40">
    <property type="match status" value="2"/>
</dbReference>
<dbReference type="PROSITE" id="PS00329">
    <property type="entry name" value="HSP70_2"/>
    <property type="match status" value="1"/>
</dbReference>
<keyword evidence="3 5" id="KW-0067">ATP-binding</keyword>
<evidence type="ECO:0000256" key="4">
    <source>
        <dbReference type="ARBA" id="ARBA00023186"/>
    </source>
</evidence>
<comment type="caution">
    <text evidence="6">The sequence shown here is derived from an EMBL/GenBank/DDBJ whole genome shotgun (WGS) entry which is preliminary data.</text>
</comment>
<evidence type="ECO:0000256" key="2">
    <source>
        <dbReference type="ARBA" id="ARBA00022741"/>
    </source>
</evidence>
<dbReference type="FunFam" id="3.90.640.10:FF:000003">
    <property type="entry name" value="Molecular chaperone DnaK"/>
    <property type="match status" value="1"/>
</dbReference>
<evidence type="ECO:0000313" key="6">
    <source>
        <dbReference type="EMBL" id="PZN78684.1"/>
    </source>
</evidence>
<evidence type="ECO:0000256" key="5">
    <source>
        <dbReference type="RuleBase" id="RU003322"/>
    </source>
</evidence>
<reference evidence="6 7" key="1">
    <citation type="journal article" date="2018" name="Aquat. Microb. Ecol.">
        <title>Gammaproteobacterial methanotrophs dominate.</title>
        <authorList>
            <person name="Rissanen A.J."/>
            <person name="Saarenheimo J."/>
            <person name="Tiirola M."/>
            <person name="Peura S."/>
            <person name="Aalto S.L."/>
            <person name="Karvinen A."/>
            <person name="Nykanen H."/>
        </authorList>
    </citation>
    <scope>NUCLEOTIDE SEQUENCE [LARGE SCALE GENOMIC DNA]</scope>
    <source>
        <strain evidence="6">AMbin10</strain>
    </source>
</reference>
<evidence type="ECO:0000313" key="7">
    <source>
        <dbReference type="Proteomes" id="UP000249396"/>
    </source>
</evidence>
<dbReference type="GO" id="GO:0005524">
    <property type="term" value="F:ATP binding"/>
    <property type="evidence" value="ECO:0007669"/>
    <property type="project" value="UniProtKB-KW"/>
</dbReference>
<dbReference type="InterPro" id="IPR018181">
    <property type="entry name" value="Heat_shock_70_CS"/>
</dbReference>
<dbReference type="PRINTS" id="PR00301">
    <property type="entry name" value="HEATSHOCK70"/>
</dbReference>
<organism evidence="6 7">
    <name type="scientific">Candidatus Methylumidiphilus alinenensis</name>
    <dbReference type="NCBI Taxonomy" id="2202197"/>
    <lineage>
        <taxon>Bacteria</taxon>
        <taxon>Pseudomonadati</taxon>
        <taxon>Pseudomonadota</taxon>
        <taxon>Gammaproteobacteria</taxon>
        <taxon>Methylococcales</taxon>
        <taxon>Candidatus Methylumidiphilus</taxon>
    </lineage>
</organism>
<dbReference type="FunFam" id="3.30.420.40:FF:000071">
    <property type="entry name" value="Molecular chaperone DnaK"/>
    <property type="match status" value="1"/>
</dbReference>
<dbReference type="Gene3D" id="3.90.640.10">
    <property type="entry name" value="Actin, Chain A, domain 4"/>
    <property type="match status" value="1"/>
</dbReference>
<evidence type="ECO:0000256" key="3">
    <source>
        <dbReference type="ARBA" id="ARBA00022840"/>
    </source>
</evidence>
<accession>A0A2W4T1J1</accession>
<dbReference type="InterPro" id="IPR013126">
    <property type="entry name" value="Hsp_70_fam"/>
</dbReference>
<dbReference type="Gene3D" id="2.60.34.10">
    <property type="entry name" value="Substrate Binding Domain Of DNAk, Chain A, domain 1"/>
    <property type="match status" value="1"/>
</dbReference>
<keyword evidence="4" id="KW-0143">Chaperone</keyword>
<dbReference type="EMBL" id="QJPH01000314">
    <property type="protein sequence ID" value="PZN78684.1"/>
    <property type="molecule type" value="Genomic_DNA"/>
</dbReference>
<proteinExistence type="inferred from homology"/>
<dbReference type="GO" id="GO:0140662">
    <property type="term" value="F:ATP-dependent protein folding chaperone"/>
    <property type="evidence" value="ECO:0007669"/>
    <property type="project" value="InterPro"/>
</dbReference>
<dbReference type="SUPFAM" id="SSF53067">
    <property type="entry name" value="Actin-like ATPase domain"/>
    <property type="match status" value="2"/>
</dbReference>